<dbReference type="RefSeq" id="WP_311669183.1">
    <property type="nucleotide sequence ID" value="NZ_JAVREO010000014.1"/>
</dbReference>
<evidence type="ECO:0000256" key="2">
    <source>
        <dbReference type="ARBA" id="ARBA00022475"/>
    </source>
</evidence>
<feature type="transmembrane region" description="Helical" evidence="6">
    <location>
        <begin position="81"/>
        <end position="100"/>
    </location>
</feature>
<evidence type="ECO:0000256" key="5">
    <source>
        <dbReference type="ARBA" id="ARBA00023136"/>
    </source>
</evidence>
<dbReference type="EMBL" id="JAVREO010000014">
    <property type="protein sequence ID" value="MDT0269098.1"/>
    <property type="molecule type" value="Genomic_DNA"/>
</dbReference>
<evidence type="ECO:0000256" key="4">
    <source>
        <dbReference type="ARBA" id="ARBA00022989"/>
    </source>
</evidence>
<dbReference type="PANTHER" id="PTHR36115:SF4">
    <property type="entry name" value="MEMBRANE PROTEIN"/>
    <property type="match status" value="1"/>
</dbReference>
<dbReference type="PANTHER" id="PTHR36115">
    <property type="entry name" value="PROLINE-RICH ANTIGEN HOMOLOG-RELATED"/>
    <property type="match status" value="1"/>
</dbReference>
<sequence>MTDSRDPARPKPLPEPIPVTGDGYRWLSWLSPVTKAGQEMLADFGDRCASFLIDAAFFLLLLRALAAVADRADLHPAAHSVLIGVLVLVYSPLCTARWGGSPGKLLRGARVADVPKGENLPYPRALGRHLTHWVLACVPILNWVNYLFPLWDKPLRQCLHDKAVGTVVVIRL</sequence>
<evidence type="ECO:0000256" key="3">
    <source>
        <dbReference type="ARBA" id="ARBA00022692"/>
    </source>
</evidence>
<comment type="subcellular location">
    <subcellularLocation>
        <location evidence="1">Cell membrane</location>
        <topology evidence="1">Multi-pass membrane protein</topology>
    </subcellularLocation>
</comment>
<name>A0ABU2JWH7_9ACTN</name>
<evidence type="ECO:0000256" key="6">
    <source>
        <dbReference type="SAM" id="Phobius"/>
    </source>
</evidence>
<feature type="transmembrane region" description="Helical" evidence="6">
    <location>
        <begin position="49"/>
        <end position="69"/>
    </location>
</feature>
<evidence type="ECO:0000256" key="1">
    <source>
        <dbReference type="ARBA" id="ARBA00004651"/>
    </source>
</evidence>
<reference evidence="9" key="1">
    <citation type="submission" date="2023-07" db="EMBL/GenBank/DDBJ databases">
        <title>30 novel species of actinomycetes from the DSMZ collection.</title>
        <authorList>
            <person name="Nouioui I."/>
        </authorList>
    </citation>
    <scope>NUCLEOTIDE SEQUENCE [LARGE SCALE GENOMIC DNA]</scope>
    <source>
        <strain evidence="9">DSM 44915</strain>
    </source>
</reference>
<evidence type="ECO:0000313" key="8">
    <source>
        <dbReference type="EMBL" id="MDT0269098.1"/>
    </source>
</evidence>
<keyword evidence="9" id="KW-1185">Reference proteome</keyword>
<keyword evidence="5 6" id="KW-0472">Membrane</keyword>
<gene>
    <name evidence="8" type="ORF">RM844_22685</name>
</gene>
<evidence type="ECO:0000259" key="7">
    <source>
        <dbReference type="Pfam" id="PF06271"/>
    </source>
</evidence>
<feature type="domain" description="RDD" evidence="7">
    <location>
        <begin position="42"/>
        <end position="164"/>
    </location>
</feature>
<keyword evidence="3 6" id="KW-0812">Transmembrane</keyword>
<organism evidence="8 9">
    <name type="scientific">Streptomyces chisholmiae</name>
    <dbReference type="NCBI Taxonomy" id="3075540"/>
    <lineage>
        <taxon>Bacteria</taxon>
        <taxon>Bacillati</taxon>
        <taxon>Actinomycetota</taxon>
        <taxon>Actinomycetes</taxon>
        <taxon>Kitasatosporales</taxon>
        <taxon>Streptomycetaceae</taxon>
        <taxon>Streptomyces</taxon>
    </lineage>
</organism>
<keyword evidence="2" id="KW-1003">Cell membrane</keyword>
<dbReference type="InterPro" id="IPR051791">
    <property type="entry name" value="Pra-immunoreactive"/>
</dbReference>
<comment type="caution">
    <text evidence="8">The sequence shown here is derived from an EMBL/GenBank/DDBJ whole genome shotgun (WGS) entry which is preliminary data.</text>
</comment>
<keyword evidence="4 6" id="KW-1133">Transmembrane helix</keyword>
<accession>A0ABU2JWH7</accession>
<proteinExistence type="predicted"/>
<dbReference type="Pfam" id="PF06271">
    <property type="entry name" value="RDD"/>
    <property type="match status" value="1"/>
</dbReference>
<dbReference type="Proteomes" id="UP001183410">
    <property type="component" value="Unassembled WGS sequence"/>
</dbReference>
<evidence type="ECO:0000313" key="9">
    <source>
        <dbReference type="Proteomes" id="UP001183410"/>
    </source>
</evidence>
<protein>
    <submittedName>
        <fullName evidence="8">RDD family protein</fullName>
    </submittedName>
</protein>
<dbReference type="InterPro" id="IPR010432">
    <property type="entry name" value="RDD"/>
</dbReference>